<dbReference type="EMBL" id="LAZR01006239">
    <property type="protein sequence ID" value="KKM93636.1"/>
    <property type="molecule type" value="Genomic_DNA"/>
</dbReference>
<comment type="caution">
    <text evidence="1">The sequence shown here is derived from an EMBL/GenBank/DDBJ whole genome shotgun (WGS) entry which is preliminary data.</text>
</comment>
<name>A0A0F9M2R8_9ZZZZ</name>
<organism evidence="1">
    <name type="scientific">marine sediment metagenome</name>
    <dbReference type="NCBI Taxonomy" id="412755"/>
    <lineage>
        <taxon>unclassified sequences</taxon>
        <taxon>metagenomes</taxon>
        <taxon>ecological metagenomes</taxon>
    </lineage>
</organism>
<gene>
    <name evidence="1" type="ORF">LCGC14_1206430</name>
</gene>
<protein>
    <submittedName>
        <fullName evidence="1">Uncharacterized protein</fullName>
    </submittedName>
</protein>
<proteinExistence type="predicted"/>
<reference evidence="1" key="1">
    <citation type="journal article" date="2015" name="Nature">
        <title>Complex archaea that bridge the gap between prokaryotes and eukaryotes.</title>
        <authorList>
            <person name="Spang A."/>
            <person name="Saw J.H."/>
            <person name="Jorgensen S.L."/>
            <person name="Zaremba-Niedzwiedzka K."/>
            <person name="Martijn J."/>
            <person name="Lind A.E."/>
            <person name="van Eijk R."/>
            <person name="Schleper C."/>
            <person name="Guy L."/>
            <person name="Ettema T.J."/>
        </authorList>
    </citation>
    <scope>NUCLEOTIDE SEQUENCE</scope>
</reference>
<sequence length="83" mass="10193">MNNHDFKEWAAYQKWYLINTREWNNDTMLYFYFSPSGNAYFVELKGDFITDIQEVKVNKISIDYKNIFHIDDGFYELYPEERV</sequence>
<evidence type="ECO:0000313" key="1">
    <source>
        <dbReference type="EMBL" id="KKM93636.1"/>
    </source>
</evidence>
<accession>A0A0F9M2R8</accession>
<dbReference type="AlphaFoldDB" id="A0A0F9M2R8"/>